<proteinExistence type="predicted"/>
<reference evidence="1" key="2">
    <citation type="submission" date="2022-06" db="UniProtKB">
        <authorList>
            <consortium name="EnsemblMetazoa"/>
        </authorList>
    </citation>
    <scope>IDENTIFICATION</scope>
    <source>
        <strain evidence="1">PS312</strain>
    </source>
</reference>
<sequence>MKDERPTTPTILTPPPVILHPPACPIWMMVMVVMASLSIRSVVANLRMRTTGIDEDLAEEGVRLELIVIPQRYLREFGFCAEQQVFITQSSIVEALVPEGHRSLGQNIRLSTRFLTGVHGDGALVGTSVWEQRGGKDGGLRVGKELVVVRLKNGFHKMLNYYFLPIVSATEPVLTCVTNAPNRPVSDRRPPIT</sequence>
<protein>
    <submittedName>
        <fullName evidence="1">Uncharacterized protein</fullName>
    </submittedName>
</protein>
<keyword evidence="2" id="KW-1185">Reference proteome</keyword>
<dbReference type="Proteomes" id="UP000005239">
    <property type="component" value="Unassembled WGS sequence"/>
</dbReference>
<gene>
    <name evidence="1" type="primary">WBGene00275445</name>
</gene>
<accession>A0A2A6BF37</accession>
<evidence type="ECO:0000313" key="2">
    <source>
        <dbReference type="Proteomes" id="UP000005239"/>
    </source>
</evidence>
<accession>A0A8R1UP78</accession>
<dbReference type="AlphaFoldDB" id="A0A2A6BF37"/>
<name>A0A2A6BF37_PRIPA</name>
<organism evidence="1 2">
    <name type="scientific">Pristionchus pacificus</name>
    <name type="common">Parasitic nematode worm</name>
    <dbReference type="NCBI Taxonomy" id="54126"/>
    <lineage>
        <taxon>Eukaryota</taxon>
        <taxon>Metazoa</taxon>
        <taxon>Ecdysozoa</taxon>
        <taxon>Nematoda</taxon>
        <taxon>Chromadorea</taxon>
        <taxon>Rhabditida</taxon>
        <taxon>Rhabditina</taxon>
        <taxon>Diplogasteromorpha</taxon>
        <taxon>Diplogasteroidea</taxon>
        <taxon>Neodiplogasteridae</taxon>
        <taxon>Pristionchus</taxon>
    </lineage>
</organism>
<evidence type="ECO:0000313" key="1">
    <source>
        <dbReference type="EnsemblMetazoa" id="PPA37076.1"/>
    </source>
</evidence>
<reference evidence="2" key="1">
    <citation type="journal article" date="2008" name="Nat. Genet.">
        <title>The Pristionchus pacificus genome provides a unique perspective on nematode lifestyle and parasitism.</title>
        <authorList>
            <person name="Dieterich C."/>
            <person name="Clifton S.W."/>
            <person name="Schuster L.N."/>
            <person name="Chinwalla A."/>
            <person name="Delehaunty K."/>
            <person name="Dinkelacker I."/>
            <person name="Fulton L."/>
            <person name="Fulton R."/>
            <person name="Godfrey J."/>
            <person name="Minx P."/>
            <person name="Mitreva M."/>
            <person name="Roeseler W."/>
            <person name="Tian H."/>
            <person name="Witte H."/>
            <person name="Yang S.P."/>
            <person name="Wilson R.K."/>
            <person name="Sommer R.J."/>
        </authorList>
    </citation>
    <scope>NUCLEOTIDE SEQUENCE [LARGE SCALE GENOMIC DNA]</scope>
    <source>
        <strain evidence="2">PS312</strain>
    </source>
</reference>
<dbReference type="EnsemblMetazoa" id="PPA37076.1">
    <property type="protein sequence ID" value="PPA37076.1"/>
    <property type="gene ID" value="WBGene00275445"/>
</dbReference>